<dbReference type="AlphaFoldDB" id="A0A0D2AWD5"/>
<keyword evidence="1" id="KW-0732">Signal</keyword>
<organism evidence="2 3">
    <name type="scientific">Cladophialophora immunda</name>
    <dbReference type="NCBI Taxonomy" id="569365"/>
    <lineage>
        <taxon>Eukaryota</taxon>
        <taxon>Fungi</taxon>
        <taxon>Dikarya</taxon>
        <taxon>Ascomycota</taxon>
        <taxon>Pezizomycotina</taxon>
        <taxon>Eurotiomycetes</taxon>
        <taxon>Chaetothyriomycetidae</taxon>
        <taxon>Chaetothyriales</taxon>
        <taxon>Herpotrichiellaceae</taxon>
        <taxon>Cladophialophora</taxon>
    </lineage>
</organism>
<proteinExistence type="predicted"/>
<dbReference type="PANTHER" id="PTHR48172:SF2">
    <property type="entry name" value="VACUOLAR PROTEIN SORTING PROTEIN 62"/>
    <property type="match status" value="1"/>
</dbReference>
<dbReference type="Proteomes" id="UP000054466">
    <property type="component" value="Unassembled WGS sequence"/>
</dbReference>
<protein>
    <recommendedName>
        <fullName evidence="4">Vacuolar protein sorting-associated protein 62</fullName>
    </recommendedName>
</protein>
<dbReference type="GeneID" id="27344569"/>
<keyword evidence="3" id="KW-1185">Reference proteome</keyword>
<dbReference type="InterPro" id="IPR009291">
    <property type="entry name" value="Vps62"/>
</dbReference>
<feature type="signal peptide" evidence="1">
    <location>
        <begin position="1"/>
        <end position="19"/>
    </location>
</feature>
<dbReference type="EMBL" id="KN847042">
    <property type="protein sequence ID" value="KIW29567.1"/>
    <property type="molecule type" value="Genomic_DNA"/>
</dbReference>
<reference evidence="2 3" key="1">
    <citation type="submission" date="2015-01" db="EMBL/GenBank/DDBJ databases">
        <title>The Genome Sequence of Cladophialophora immunda CBS83496.</title>
        <authorList>
            <consortium name="The Broad Institute Genomics Platform"/>
            <person name="Cuomo C."/>
            <person name="de Hoog S."/>
            <person name="Gorbushina A."/>
            <person name="Stielow B."/>
            <person name="Teixiera M."/>
            <person name="Abouelleil A."/>
            <person name="Chapman S.B."/>
            <person name="Priest M."/>
            <person name="Young S.K."/>
            <person name="Wortman J."/>
            <person name="Nusbaum C."/>
            <person name="Birren B."/>
        </authorList>
    </citation>
    <scope>NUCLEOTIDE SEQUENCE [LARGE SCALE GENOMIC DNA]</scope>
    <source>
        <strain evidence="2 3">CBS 83496</strain>
    </source>
</reference>
<dbReference type="OrthoDB" id="188042at2759"/>
<sequence>MFWLILSGSLSCTVALALGSHHASQPPLTRSLYTVSAEPSIFPTTSSPAAWVTPAHDQLLLTAQPSSDTELDSELATVIVPVDPNTTRHQPPYEPVIGKALEGEEQMGPVKTKATIGVLSTIIFYMCANSILRATRPEVFIWQDEDREESSWIATSRYWLDRKCCRWLGVCGAFHIHYISEHDKFGHRPSINHRERLVVPTPDWDWQHAWTEGNDRPEDWTRDERVLREIPDYVYEYAPLVHLYSGEQFWPCDIAEHLYHITPTLNYTPVQSEQQHPSLQDLDELNQWDKGRWVFLTSNDNVEERPDWLEGEKNIPTGPPRPDDPFEDNEGWVHKPGRTYLQGVKDALDDAKEWFAPDLDGFEADDDFQMTASGQSEQTQTARRIHHELRRSTAADHAPPDRLRGGRSDAPAVLITVNKGHGIVDAFWFFFYSFNLGNVVLNVRFGNHVGDWEHTAIRFQHGKPKAVFFSEHNFGSAYSYEAVEKIGKRPIIYSAYGTHAMYATPGTHPYILPWGILHDMTDRGPLWDPALNSHAYTYDYKNDTLRSSNHTPNAPTEWFHFAGHWGDKFYPLGDKRQYRFAGQYHYVNGPLGPKFKHLGRKKICQGPETAPCVVKNWLGSGDKIGHLRLSTLEEEEGDNDL</sequence>
<gene>
    <name evidence="2" type="ORF">PV07_05375</name>
</gene>
<name>A0A0D2AWD5_9EURO</name>
<feature type="chain" id="PRO_5002238661" description="Vacuolar protein sorting-associated protein 62" evidence="1">
    <location>
        <begin position="20"/>
        <end position="641"/>
    </location>
</feature>
<dbReference type="STRING" id="569365.A0A0D2AWD5"/>
<dbReference type="VEuPathDB" id="FungiDB:PV07_05375"/>
<evidence type="ECO:0008006" key="4">
    <source>
        <dbReference type="Google" id="ProtNLM"/>
    </source>
</evidence>
<accession>A0A0D2AWD5</accession>
<dbReference type="PANTHER" id="PTHR48172">
    <property type="match status" value="1"/>
</dbReference>
<evidence type="ECO:0000256" key="1">
    <source>
        <dbReference type="SAM" id="SignalP"/>
    </source>
</evidence>
<evidence type="ECO:0000313" key="3">
    <source>
        <dbReference type="Proteomes" id="UP000054466"/>
    </source>
</evidence>
<dbReference type="RefSeq" id="XP_016249783.1">
    <property type="nucleotide sequence ID" value="XM_016392264.1"/>
</dbReference>
<evidence type="ECO:0000313" key="2">
    <source>
        <dbReference type="EMBL" id="KIW29567.1"/>
    </source>
</evidence>
<dbReference type="Pfam" id="PF06101">
    <property type="entry name" value="Vps62"/>
    <property type="match status" value="1"/>
</dbReference>